<organism evidence="12 13">
    <name type="scientific">Nocardioides acrostichi</name>
    <dbReference type="NCBI Taxonomy" id="2784339"/>
    <lineage>
        <taxon>Bacteria</taxon>
        <taxon>Bacillati</taxon>
        <taxon>Actinomycetota</taxon>
        <taxon>Actinomycetes</taxon>
        <taxon>Propionibacteriales</taxon>
        <taxon>Nocardioidaceae</taxon>
        <taxon>Nocardioides</taxon>
    </lineage>
</organism>
<dbReference type="Proteomes" id="UP000656804">
    <property type="component" value="Unassembled WGS sequence"/>
</dbReference>
<gene>
    <name evidence="12" type="ORF">ISG29_10525</name>
</gene>
<feature type="domain" description="Response regulatory" evidence="10">
    <location>
        <begin position="3"/>
        <end position="116"/>
    </location>
</feature>
<dbReference type="RefSeq" id="WP_194503381.1">
    <property type="nucleotide sequence ID" value="NZ_JADIVZ010000004.1"/>
</dbReference>
<keyword evidence="6 9" id="KW-0238">DNA-binding</keyword>
<dbReference type="Pfam" id="PF00072">
    <property type="entry name" value="Response_reg"/>
    <property type="match status" value="1"/>
</dbReference>
<dbReference type="GO" id="GO:0000987">
    <property type="term" value="F:cis-regulatory region sequence-specific DNA binding"/>
    <property type="evidence" value="ECO:0007669"/>
    <property type="project" value="UniProtKB-ARBA"/>
</dbReference>
<dbReference type="GO" id="GO:0042802">
    <property type="term" value="F:identical protein binding"/>
    <property type="evidence" value="ECO:0007669"/>
    <property type="project" value="UniProtKB-ARBA"/>
</dbReference>
<dbReference type="PANTHER" id="PTHR48111">
    <property type="entry name" value="REGULATOR OF RPOS"/>
    <property type="match status" value="1"/>
</dbReference>
<evidence type="ECO:0000256" key="4">
    <source>
        <dbReference type="ARBA" id="ARBA00023012"/>
    </source>
</evidence>
<dbReference type="PROSITE" id="PS51755">
    <property type="entry name" value="OMPR_PHOB"/>
    <property type="match status" value="1"/>
</dbReference>
<dbReference type="SMART" id="SM00448">
    <property type="entry name" value="REC"/>
    <property type="match status" value="1"/>
</dbReference>
<dbReference type="GO" id="GO:0005829">
    <property type="term" value="C:cytosol"/>
    <property type="evidence" value="ECO:0007669"/>
    <property type="project" value="TreeGrafter"/>
</dbReference>
<feature type="DNA-binding region" description="OmpR/PhoB-type" evidence="9">
    <location>
        <begin position="128"/>
        <end position="228"/>
    </location>
</feature>
<dbReference type="InterPro" id="IPR001789">
    <property type="entry name" value="Sig_transdc_resp-reg_receiver"/>
</dbReference>
<evidence type="ECO:0000256" key="3">
    <source>
        <dbReference type="ARBA" id="ARBA00022553"/>
    </source>
</evidence>
<dbReference type="PROSITE" id="PS50110">
    <property type="entry name" value="RESPONSE_REGULATORY"/>
    <property type="match status" value="1"/>
</dbReference>
<feature type="modified residue" description="4-aspartylphosphate" evidence="8">
    <location>
        <position position="52"/>
    </location>
</feature>
<dbReference type="FunFam" id="3.40.50.2300:FF:000021">
    <property type="entry name" value="Two-component system response regulator KdpE"/>
    <property type="match status" value="1"/>
</dbReference>
<keyword evidence="2" id="KW-0963">Cytoplasm</keyword>
<evidence type="ECO:0000256" key="5">
    <source>
        <dbReference type="ARBA" id="ARBA00023015"/>
    </source>
</evidence>
<proteinExistence type="predicted"/>
<feature type="domain" description="OmpR/PhoB-type" evidence="11">
    <location>
        <begin position="128"/>
        <end position="228"/>
    </location>
</feature>
<name>A0A930YB62_9ACTN</name>
<evidence type="ECO:0000256" key="1">
    <source>
        <dbReference type="ARBA" id="ARBA00004496"/>
    </source>
</evidence>
<dbReference type="InterPro" id="IPR039420">
    <property type="entry name" value="WalR-like"/>
</dbReference>
<protein>
    <submittedName>
        <fullName evidence="12">Response regulator transcription factor</fullName>
    </submittedName>
</protein>
<evidence type="ECO:0000313" key="13">
    <source>
        <dbReference type="Proteomes" id="UP000656804"/>
    </source>
</evidence>
<keyword evidence="13" id="KW-1185">Reference proteome</keyword>
<evidence type="ECO:0000256" key="7">
    <source>
        <dbReference type="ARBA" id="ARBA00023163"/>
    </source>
</evidence>
<keyword evidence="7" id="KW-0804">Transcription</keyword>
<dbReference type="InterPro" id="IPR001867">
    <property type="entry name" value="OmpR/PhoB-type_DNA-bd"/>
</dbReference>
<accession>A0A930YB62</accession>
<evidence type="ECO:0000259" key="10">
    <source>
        <dbReference type="PROSITE" id="PS50110"/>
    </source>
</evidence>
<evidence type="ECO:0000256" key="8">
    <source>
        <dbReference type="PROSITE-ProRule" id="PRU00169"/>
    </source>
</evidence>
<dbReference type="CDD" id="cd00383">
    <property type="entry name" value="trans_reg_C"/>
    <property type="match status" value="1"/>
</dbReference>
<dbReference type="PANTHER" id="PTHR48111:SF50">
    <property type="entry name" value="KDP OPERON TRANSCRIPTIONAL REGULATORY PROTEIN KDPE"/>
    <property type="match status" value="1"/>
</dbReference>
<comment type="subcellular location">
    <subcellularLocation>
        <location evidence="1">Cytoplasm</location>
    </subcellularLocation>
</comment>
<dbReference type="GO" id="GO:0000156">
    <property type="term" value="F:phosphorelay response regulator activity"/>
    <property type="evidence" value="ECO:0007669"/>
    <property type="project" value="TreeGrafter"/>
</dbReference>
<comment type="caution">
    <text evidence="12">The sequence shown here is derived from an EMBL/GenBank/DDBJ whole genome shotgun (WGS) entry which is preliminary data.</text>
</comment>
<evidence type="ECO:0000259" key="11">
    <source>
        <dbReference type="PROSITE" id="PS51755"/>
    </source>
</evidence>
<dbReference type="GO" id="GO:0032993">
    <property type="term" value="C:protein-DNA complex"/>
    <property type="evidence" value="ECO:0007669"/>
    <property type="project" value="TreeGrafter"/>
</dbReference>
<dbReference type="Gene3D" id="3.40.50.2300">
    <property type="match status" value="1"/>
</dbReference>
<reference evidence="12" key="1">
    <citation type="submission" date="2020-11" db="EMBL/GenBank/DDBJ databases">
        <title>Nocardioides sp. CBS4Y-1, whole genome shotgun sequence.</title>
        <authorList>
            <person name="Tuo L."/>
        </authorList>
    </citation>
    <scope>NUCLEOTIDE SEQUENCE</scope>
    <source>
        <strain evidence="12">CBS4Y-1</strain>
    </source>
</reference>
<dbReference type="EMBL" id="JADIVZ010000004">
    <property type="protein sequence ID" value="MBF4162128.1"/>
    <property type="molecule type" value="Genomic_DNA"/>
</dbReference>
<dbReference type="SUPFAM" id="SSF52172">
    <property type="entry name" value="CheY-like"/>
    <property type="match status" value="1"/>
</dbReference>
<dbReference type="Pfam" id="PF00486">
    <property type="entry name" value="Trans_reg_C"/>
    <property type="match status" value="1"/>
</dbReference>
<evidence type="ECO:0000313" key="12">
    <source>
        <dbReference type="EMBL" id="MBF4162128.1"/>
    </source>
</evidence>
<dbReference type="InterPro" id="IPR036388">
    <property type="entry name" value="WH-like_DNA-bd_sf"/>
</dbReference>
<evidence type="ECO:0000256" key="2">
    <source>
        <dbReference type="ARBA" id="ARBA00022490"/>
    </source>
</evidence>
<evidence type="ECO:0000256" key="9">
    <source>
        <dbReference type="PROSITE-ProRule" id="PRU01091"/>
    </source>
</evidence>
<dbReference type="Gene3D" id="1.10.10.10">
    <property type="entry name" value="Winged helix-like DNA-binding domain superfamily/Winged helix DNA-binding domain"/>
    <property type="match status" value="1"/>
</dbReference>
<sequence>MTRVLVIDDEPQVRLALRGALARAGFDVLLAADGREGFETLATAAPDVVVLDLGLPDTDGLDLVRTLRTWTTVPVLILSGMTDAARKVAALEAGADDYLQKPFGLDELVARLRALLRRTQAAADDEVSRMRTFGELAIDLGDQIVTRQGESVHLTPTERRLLEALVTNPGKLLTHRWLLHTVWDSGHGDETRAALRAHLRSLRSKIGDDAQTPRYIATESGAGYRWIALEAERAPLIAGAATADDGLDSVGDPDGQVLPSRAHPDEVGIRQAAHDVNNALTALRLALHVVRSRVARQDDSAAPSELAVPWQRFESALGRVGTLVLDLERKALGEAPPDSEG</sequence>
<keyword evidence="5" id="KW-0805">Transcription regulation</keyword>
<dbReference type="AlphaFoldDB" id="A0A930YB62"/>
<dbReference type="SMART" id="SM00862">
    <property type="entry name" value="Trans_reg_C"/>
    <property type="match status" value="1"/>
</dbReference>
<dbReference type="GO" id="GO:0045893">
    <property type="term" value="P:positive regulation of DNA-templated transcription"/>
    <property type="evidence" value="ECO:0007669"/>
    <property type="project" value="UniProtKB-ARBA"/>
</dbReference>
<dbReference type="InterPro" id="IPR011006">
    <property type="entry name" value="CheY-like_superfamily"/>
</dbReference>
<keyword evidence="4" id="KW-0902">Two-component regulatory system</keyword>
<evidence type="ECO:0000256" key="6">
    <source>
        <dbReference type="ARBA" id="ARBA00023125"/>
    </source>
</evidence>
<keyword evidence="3 8" id="KW-0597">Phosphoprotein</keyword>